<organism evidence="2 4">
    <name type="scientific">Iodobacter fluviatilis</name>
    <dbReference type="NCBI Taxonomy" id="537"/>
    <lineage>
        <taxon>Bacteria</taxon>
        <taxon>Pseudomonadati</taxon>
        <taxon>Pseudomonadota</taxon>
        <taxon>Betaproteobacteria</taxon>
        <taxon>Neisseriales</taxon>
        <taxon>Chitinibacteraceae</taxon>
        <taxon>Iodobacter</taxon>
    </lineage>
</organism>
<evidence type="ECO:0000313" key="5">
    <source>
        <dbReference type="Proteomes" id="UP000295794"/>
    </source>
</evidence>
<gene>
    <name evidence="3" type="ORF">EV682_106177</name>
    <name evidence="2" type="ORF">NCTC11159_03243</name>
</gene>
<protein>
    <submittedName>
        <fullName evidence="2 3">Membrane protein</fullName>
    </submittedName>
</protein>
<accession>A0A377STM0</accession>
<keyword evidence="1" id="KW-1133">Transmembrane helix</keyword>
<dbReference type="Proteomes" id="UP000255108">
    <property type="component" value="Unassembled WGS sequence"/>
</dbReference>
<keyword evidence="5" id="KW-1185">Reference proteome</keyword>
<name>A0A377STM0_9NEIS</name>
<reference evidence="2 4" key="1">
    <citation type="submission" date="2018-06" db="EMBL/GenBank/DDBJ databases">
        <authorList>
            <consortium name="Pathogen Informatics"/>
            <person name="Doyle S."/>
        </authorList>
    </citation>
    <scope>NUCLEOTIDE SEQUENCE [LARGE SCALE GENOMIC DNA]</scope>
    <source>
        <strain evidence="2 4">NCTC11159</strain>
    </source>
</reference>
<proteinExistence type="predicted"/>
<evidence type="ECO:0000313" key="3">
    <source>
        <dbReference type="EMBL" id="TCU86289.1"/>
    </source>
</evidence>
<evidence type="ECO:0000313" key="2">
    <source>
        <dbReference type="EMBL" id="STR44700.1"/>
    </source>
</evidence>
<feature type="transmembrane region" description="Helical" evidence="1">
    <location>
        <begin position="195"/>
        <end position="226"/>
    </location>
</feature>
<dbReference type="AlphaFoldDB" id="A0A377STM0"/>
<dbReference type="EMBL" id="SMBT01000006">
    <property type="protein sequence ID" value="TCU86289.1"/>
    <property type="molecule type" value="Genomic_DNA"/>
</dbReference>
<feature type="transmembrane region" description="Helical" evidence="1">
    <location>
        <begin position="148"/>
        <end position="175"/>
    </location>
</feature>
<keyword evidence="1" id="KW-0472">Membrane</keyword>
<dbReference type="EMBL" id="UGHR01000003">
    <property type="protein sequence ID" value="STR44700.1"/>
    <property type="molecule type" value="Genomic_DNA"/>
</dbReference>
<dbReference type="NCBIfam" id="NF041043">
    <property type="entry name" value="BPSS1780_fam"/>
    <property type="match status" value="1"/>
</dbReference>
<sequence>MENDSVIDLLPEPRRLVANRGWHWYVDGFKLFRRQPGIWIVISLQFFVLALLANVLPVVGALAYTLVSPVLSGGIYLAAKRCYAGNRVGPLDLFAAFHGEIKPLLWVGFINVLAAMLVTVVLGLFGSQASLVDIPAGSLPTPEQMKSLYLHASLSLILMTPVMCAVWFAPALILFDGYSAIEAMKLSFAGIARNWQAFLVSGLLTIALCFLSVFTLLLGFLVVLPVMMLMQYIAYREIFAAVPAGADGV</sequence>
<feature type="transmembrane region" description="Helical" evidence="1">
    <location>
        <begin position="38"/>
        <end position="67"/>
    </location>
</feature>
<keyword evidence="1" id="KW-0812">Transmembrane</keyword>
<evidence type="ECO:0000313" key="4">
    <source>
        <dbReference type="Proteomes" id="UP000255108"/>
    </source>
</evidence>
<dbReference type="Proteomes" id="UP000295794">
    <property type="component" value="Unassembled WGS sequence"/>
</dbReference>
<dbReference type="OrthoDB" id="5298483at2"/>
<dbReference type="RefSeq" id="WP_115228469.1">
    <property type="nucleotide sequence ID" value="NZ_CAWOLO010000006.1"/>
</dbReference>
<feature type="transmembrane region" description="Helical" evidence="1">
    <location>
        <begin position="104"/>
        <end position="127"/>
    </location>
</feature>
<dbReference type="InterPro" id="IPR047798">
    <property type="entry name" value="BPSS1780-like"/>
</dbReference>
<reference evidence="3 5" key="2">
    <citation type="submission" date="2019-03" db="EMBL/GenBank/DDBJ databases">
        <title>Genomic Encyclopedia of Type Strains, Phase IV (KMG-IV): sequencing the most valuable type-strain genomes for metagenomic binning, comparative biology and taxonomic classification.</title>
        <authorList>
            <person name="Goeker M."/>
        </authorList>
    </citation>
    <scope>NUCLEOTIDE SEQUENCE [LARGE SCALE GENOMIC DNA]</scope>
    <source>
        <strain evidence="3 5">DSM 3764</strain>
    </source>
</reference>
<evidence type="ECO:0000256" key="1">
    <source>
        <dbReference type="SAM" id="Phobius"/>
    </source>
</evidence>